<evidence type="ECO:0000313" key="6">
    <source>
        <dbReference type="EMBL" id="AIF02249.1"/>
    </source>
</evidence>
<sequence length="187" mass="21722">MKGMLRRFTMAEANLIWIDCEFTGLDPASNRIIEIATIITDSDLNIVADGPNLAIHQSDELLDTMDEWNTSHHTESGLVEKVRASEVNEEEAERLTLEFVREYTEYRKSPLCGNTIGQDRRFLRKYLPNLHDHFHYRSIDVSTVKELAKRWKPAISRFEKAAGHRALDDIRESIAELAYFREHLFSE</sequence>
<dbReference type="EMBL" id="KF900644">
    <property type="protein sequence ID" value="AIF02249.1"/>
    <property type="molecule type" value="Genomic_DNA"/>
</dbReference>
<protein>
    <submittedName>
        <fullName evidence="6">Oligoribonuclease (Orn, REX2, REXO2)</fullName>
    </submittedName>
</protein>
<keyword evidence="4" id="KW-0269">Exonuclease</keyword>
<feature type="domain" description="Exonuclease" evidence="5">
    <location>
        <begin position="14"/>
        <end position="186"/>
    </location>
</feature>
<dbReference type="Pfam" id="PF00929">
    <property type="entry name" value="RNase_T"/>
    <property type="match status" value="1"/>
</dbReference>
<dbReference type="AlphaFoldDB" id="A0A075GET8"/>
<proteinExistence type="inferred from homology"/>
<dbReference type="GO" id="GO:0003676">
    <property type="term" value="F:nucleic acid binding"/>
    <property type="evidence" value="ECO:0007669"/>
    <property type="project" value="InterPro"/>
</dbReference>
<dbReference type="NCBIfam" id="NF003765">
    <property type="entry name" value="PRK05359.1"/>
    <property type="match status" value="1"/>
</dbReference>
<accession>A0A075GET8</accession>
<keyword evidence="2" id="KW-0540">Nuclease</keyword>
<dbReference type="Gene3D" id="3.30.420.10">
    <property type="entry name" value="Ribonuclease H-like superfamily/Ribonuclease H"/>
    <property type="match status" value="1"/>
</dbReference>
<evidence type="ECO:0000256" key="2">
    <source>
        <dbReference type="ARBA" id="ARBA00022722"/>
    </source>
</evidence>
<dbReference type="InterPro" id="IPR012337">
    <property type="entry name" value="RNaseH-like_sf"/>
</dbReference>
<dbReference type="SMART" id="SM00479">
    <property type="entry name" value="EXOIII"/>
    <property type="match status" value="1"/>
</dbReference>
<dbReference type="SUPFAM" id="SSF53098">
    <property type="entry name" value="Ribonuclease H-like"/>
    <property type="match status" value="1"/>
</dbReference>
<dbReference type="GO" id="GO:0000175">
    <property type="term" value="F:3'-5'-RNA exonuclease activity"/>
    <property type="evidence" value="ECO:0007669"/>
    <property type="project" value="InterPro"/>
</dbReference>
<dbReference type="PANTHER" id="PTHR11046">
    <property type="entry name" value="OLIGORIBONUCLEASE, MITOCHONDRIAL"/>
    <property type="match status" value="1"/>
</dbReference>
<dbReference type="CDD" id="cd06135">
    <property type="entry name" value="Orn"/>
    <property type="match status" value="1"/>
</dbReference>
<reference evidence="6" key="1">
    <citation type="journal article" date="2014" name="Genome Biol. Evol.">
        <title>Pangenome evidence for extensive interdomain horizontal transfer affecting lineage core and shell genes in uncultured planktonic thaumarchaeota and euryarchaeota.</title>
        <authorList>
            <person name="Deschamps P."/>
            <person name="Zivanovic Y."/>
            <person name="Moreira D."/>
            <person name="Rodriguez-Valera F."/>
            <person name="Lopez-Garcia P."/>
        </authorList>
    </citation>
    <scope>NUCLEOTIDE SEQUENCE</scope>
</reference>
<dbReference type="HAMAP" id="MF_00045">
    <property type="entry name" value="Oligoribonuclease"/>
    <property type="match status" value="1"/>
</dbReference>
<dbReference type="InterPro" id="IPR013520">
    <property type="entry name" value="Ribonucl_H"/>
</dbReference>
<dbReference type="PANTHER" id="PTHR11046:SF0">
    <property type="entry name" value="OLIGORIBONUCLEASE, MITOCHONDRIAL"/>
    <property type="match status" value="1"/>
</dbReference>
<keyword evidence="3" id="KW-0378">Hydrolase</keyword>
<organism evidence="6">
    <name type="scientific">uncultured marine group II/III euryarchaeote KM3_155_G07</name>
    <dbReference type="NCBI Taxonomy" id="1457898"/>
    <lineage>
        <taxon>Archaea</taxon>
        <taxon>Methanobacteriati</taxon>
        <taxon>Methanobacteriota</taxon>
        <taxon>environmental samples</taxon>
    </lineage>
</organism>
<name>A0A075GET8_9EURY</name>
<dbReference type="InterPro" id="IPR022894">
    <property type="entry name" value="Oligoribonuclease"/>
</dbReference>
<dbReference type="FunFam" id="3.30.420.10:FF:000003">
    <property type="entry name" value="Oligoribonuclease"/>
    <property type="match status" value="1"/>
</dbReference>
<evidence type="ECO:0000259" key="5">
    <source>
        <dbReference type="SMART" id="SM00479"/>
    </source>
</evidence>
<dbReference type="InterPro" id="IPR036397">
    <property type="entry name" value="RNaseH_sf"/>
</dbReference>
<evidence type="ECO:0000256" key="3">
    <source>
        <dbReference type="ARBA" id="ARBA00022801"/>
    </source>
</evidence>
<gene>
    <name evidence="6" type="primary">REX2</name>
    <name evidence="6" type="synonym">orn</name>
    <name evidence="6" type="synonym">REXO2</name>
</gene>
<evidence type="ECO:0000256" key="1">
    <source>
        <dbReference type="ARBA" id="ARBA00009921"/>
    </source>
</evidence>
<evidence type="ECO:0000256" key="4">
    <source>
        <dbReference type="ARBA" id="ARBA00022839"/>
    </source>
</evidence>
<comment type="similarity">
    <text evidence="1">Belongs to the oligoribonuclease family.</text>
</comment>